<dbReference type="EMBL" id="UINC01002622">
    <property type="protein sequence ID" value="SUZ98616.1"/>
    <property type="molecule type" value="Genomic_DNA"/>
</dbReference>
<dbReference type="InterPro" id="IPR052563">
    <property type="entry name" value="FliK"/>
</dbReference>
<dbReference type="InterPro" id="IPR038610">
    <property type="entry name" value="FliK-like_C_sf"/>
</dbReference>
<gene>
    <name evidence="2" type="ORF">METZ01_LOCUS51470</name>
</gene>
<evidence type="ECO:0000259" key="1">
    <source>
        <dbReference type="Pfam" id="PF02120"/>
    </source>
</evidence>
<dbReference type="AlphaFoldDB" id="A0A381S3E3"/>
<evidence type="ECO:0000313" key="2">
    <source>
        <dbReference type="EMBL" id="SUZ98616.1"/>
    </source>
</evidence>
<name>A0A381S3E3_9ZZZZ</name>
<feature type="non-terminal residue" evidence="2">
    <location>
        <position position="1"/>
    </location>
</feature>
<sequence length="280" mass="30847">EKFQGGVREKAVEGLQTSEKFQLAEAFKSDSKTKLEVGFQATEKFKLAEELQSGTKTKTVENFQLTGVETTTGVSEKGSEQPLNQFRTLTAKDAQLPASSKTSADTVSSAGINSLAEVSGTTMVKGATTNTPAEPLRGADLPFNMEQVVSRVRILNGNGVEEMTLRLHPEDLGQITVKIRQSGADLLIDMRVDNPQAKLLVESGFDSLRSRFLDQEFSYQDLALNVDINERDSQFGGDRKNYEFEDDLNSAERGKKEEIADVEETPRVINRNDSGLNLYV</sequence>
<dbReference type="PANTHER" id="PTHR37533:SF2">
    <property type="entry name" value="FLAGELLAR HOOK-LENGTH CONTROL PROTEIN"/>
    <property type="match status" value="1"/>
</dbReference>
<organism evidence="2">
    <name type="scientific">marine metagenome</name>
    <dbReference type="NCBI Taxonomy" id="408172"/>
    <lineage>
        <taxon>unclassified sequences</taxon>
        <taxon>metagenomes</taxon>
        <taxon>ecological metagenomes</taxon>
    </lineage>
</organism>
<protein>
    <recommendedName>
        <fullName evidence="1">Flagellar hook-length control protein-like C-terminal domain-containing protein</fullName>
    </recommendedName>
</protein>
<dbReference type="Pfam" id="PF02120">
    <property type="entry name" value="Flg_hook"/>
    <property type="match status" value="1"/>
</dbReference>
<dbReference type="Gene3D" id="3.30.750.140">
    <property type="match status" value="1"/>
</dbReference>
<dbReference type="CDD" id="cd17470">
    <property type="entry name" value="T3SS_Flik_C"/>
    <property type="match status" value="1"/>
</dbReference>
<feature type="domain" description="Flagellar hook-length control protein-like C-terminal" evidence="1">
    <location>
        <begin position="153"/>
        <end position="226"/>
    </location>
</feature>
<accession>A0A381S3E3</accession>
<proteinExistence type="predicted"/>
<reference evidence="2" key="1">
    <citation type="submission" date="2018-05" db="EMBL/GenBank/DDBJ databases">
        <authorList>
            <person name="Lanie J.A."/>
            <person name="Ng W.-L."/>
            <person name="Kazmierczak K.M."/>
            <person name="Andrzejewski T.M."/>
            <person name="Davidsen T.M."/>
            <person name="Wayne K.J."/>
            <person name="Tettelin H."/>
            <person name="Glass J.I."/>
            <person name="Rusch D."/>
            <person name="Podicherti R."/>
            <person name="Tsui H.-C.T."/>
            <person name="Winkler M.E."/>
        </authorList>
    </citation>
    <scope>NUCLEOTIDE SEQUENCE</scope>
</reference>
<dbReference type="InterPro" id="IPR021136">
    <property type="entry name" value="Flagellar_hook_control-like_C"/>
</dbReference>
<dbReference type="PANTHER" id="PTHR37533">
    <property type="entry name" value="FLAGELLAR HOOK-LENGTH CONTROL PROTEIN"/>
    <property type="match status" value="1"/>
</dbReference>